<keyword evidence="2" id="KW-1185">Reference proteome</keyword>
<name>A0AAD7HMT0_9AGAR</name>
<dbReference type="EMBL" id="JARJLG010000239">
    <property type="protein sequence ID" value="KAJ7724320.1"/>
    <property type="molecule type" value="Genomic_DNA"/>
</dbReference>
<proteinExistence type="predicted"/>
<accession>A0AAD7HMT0</accession>
<dbReference type="Proteomes" id="UP001215280">
    <property type="component" value="Unassembled WGS sequence"/>
</dbReference>
<gene>
    <name evidence="1" type="ORF">DFH07DRAFT_783321</name>
</gene>
<evidence type="ECO:0000313" key="1">
    <source>
        <dbReference type="EMBL" id="KAJ7724320.1"/>
    </source>
</evidence>
<evidence type="ECO:0000313" key="2">
    <source>
        <dbReference type="Proteomes" id="UP001215280"/>
    </source>
</evidence>
<comment type="caution">
    <text evidence="1">The sequence shown here is derived from an EMBL/GenBank/DDBJ whole genome shotgun (WGS) entry which is preliminary data.</text>
</comment>
<dbReference type="AlphaFoldDB" id="A0AAD7HMT0"/>
<sequence length="303" mass="34506">MRAIQYFRYWSGRVDRLMRQRPIKGISNLSECAISSIAESKTCTRNTNSPTNHHQLMTSLPPELVETVIRLVYDSETLKACSLLDNIEHLDIRGIAIPESMYTAIDLILDSKAAYLERVHTLELPMRPDEPAPADRIIAAVATTVQHLAIDYGDCHRPRPNDGLHFPPLPALRSIVLTLHLGQVPQLPVDLYSTITSFPHVMPNIEHITLVFVMYMWEQQIPWRDGGVFALFARGQCDWHTQLPRLHRLDCSLDLDYPDSPATDVLFDAFAVHMEERFPALQSTGILTISRRVRRRLEPGELV</sequence>
<protein>
    <submittedName>
        <fullName evidence="1">Uncharacterized protein</fullName>
    </submittedName>
</protein>
<reference evidence="1" key="1">
    <citation type="submission" date="2023-03" db="EMBL/GenBank/DDBJ databases">
        <title>Massive genome expansion in bonnet fungi (Mycena s.s.) driven by repeated elements and novel gene families across ecological guilds.</title>
        <authorList>
            <consortium name="Lawrence Berkeley National Laboratory"/>
            <person name="Harder C.B."/>
            <person name="Miyauchi S."/>
            <person name="Viragh M."/>
            <person name="Kuo A."/>
            <person name="Thoen E."/>
            <person name="Andreopoulos B."/>
            <person name="Lu D."/>
            <person name="Skrede I."/>
            <person name="Drula E."/>
            <person name="Henrissat B."/>
            <person name="Morin E."/>
            <person name="Kohler A."/>
            <person name="Barry K."/>
            <person name="LaButti K."/>
            <person name="Morin E."/>
            <person name="Salamov A."/>
            <person name="Lipzen A."/>
            <person name="Mereny Z."/>
            <person name="Hegedus B."/>
            <person name="Baldrian P."/>
            <person name="Stursova M."/>
            <person name="Weitz H."/>
            <person name="Taylor A."/>
            <person name="Grigoriev I.V."/>
            <person name="Nagy L.G."/>
            <person name="Martin F."/>
            <person name="Kauserud H."/>
        </authorList>
    </citation>
    <scope>NUCLEOTIDE SEQUENCE</scope>
    <source>
        <strain evidence="1">CBHHK188m</strain>
    </source>
</reference>
<organism evidence="1 2">
    <name type="scientific">Mycena maculata</name>
    <dbReference type="NCBI Taxonomy" id="230809"/>
    <lineage>
        <taxon>Eukaryota</taxon>
        <taxon>Fungi</taxon>
        <taxon>Dikarya</taxon>
        <taxon>Basidiomycota</taxon>
        <taxon>Agaricomycotina</taxon>
        <taxon>Agaricomycetes</taxon>
        <taxon>Agaricomycetidae</taxon>
        <taxon>Agaricales</taxon>
        <taxon>Marasmiineae</taxon>
        <taxon>Mycenaceae</taxon>
        <taxon>Mycena</taxon>
    </lineage>
</organism>